<keyword evidence="5" id="KW-1185">Reference proteome</keyword>
<reference evidence="5" key="1">
    <citation type="journal article" date="2019" name="Int. J. Syst. Evol. Microbiol.">
        <title>The Global Catalogue of Microorganisms (GCM) 10K type strain sequencing project: providing services to taxonomists for standard genome sequencing and annotation.</title>
        <authorList>
            <consortium name="The Broad Institute Genomics Platform"/>
            <consortium name="The Broad Institute Genome Sequencing Center for Infectious Disease"/>
            <person name="Wu L."/>
            <person name="Ma J."/>
        </authorList>
    </citation>
    <scope>NUCLEOTIDE SEQUENCE [LARGE SCALE GENOMIC DNA]</scope>
    <source>
        <strain evidence="5">CCM 7526</strain>
    </source>
</reference>
<dbReference type="SUPFAM" id="SSF52540">
    <property type="entry name" value="P-loop containing nucleoside triphosphate hydrolases"/>
    <property type="match status" value="1"/>
</dbReference>
<evidence type="ECO:0000313" key="4">
    <source>
        <dbReference type="EMBL" id="MFD1364296.1"/>
    </source>
</evidence>
<keyword evidence="4" id="KW-0067">ATP-binding</keyword>
<sequence length="474" mass="51017">MARLGRTSGQPSPSGPADCGVDDPQMRNPEAARYGKFSLQIRNRVGCMVVEGSLTGIAPRQLTAVLARRLTEEPALVLNGPRTVGKSTLLHALADRLGRAVIDCDDPATRAAVRADPGRFVSGPGPILIDEYQHVPDLLGAIKAELNRDLSPGRFVLAGSTRYVTLPEAGQALTGRVDILEVLPLTQAEIDGATGACLVSRLLDGADVSLGSMPSTTTRDEYARRITSGGMPVVLRRPPGRSRSRWFANYLDLVIERDVLELSRVRQREMLPRLLRVLAARSGQVLNIAGVASAVGMEKSSAENYVKLLEAVFLVSRVPAWGTTLGSRVARQPKVHLVDSGVMAWLLGLTPEKIATNDPATLTVYGHLVETFAVGEILRQVSWSDAPVAVGHFRTAEAHEVDLVLERDDGMVFAFEIKAGTRVDQSDLAGIRALRARLGDRLASAMVLYTGALAFRFDDGTSVLPLDTLWSHAG</sequence>
<name>A0ABW4A1F9_9ACTN</name>
<dbReference type="RefSeq" id="WP_317791757.1">
    <property type="nucleotide sequence ID" value="NZ_AP028461.1"/>
</dbReference>
<feature type="region of interest" description="Disordered" evidence="1">
    <location>
        <begin position="1"/>
        <end position="27"/>
    </location>
</feature>
<dbReference type="PANTHER" id="PTHR43566:SF2">
    <property type="entry name" value="DUF4143 DOMAIN-CONTAINING PROTEIN"/>
    <property type="match status" value="1"/>
</dbReference>
<evidence type="ECO:0000259" key="2">
    <source>
        <dbReference type="Pfam" id="PF13173"/>
    </source>
</evidence>
<dbReference type="Proteomes" id="UP001597183">
    <property type="component" value="Unassembled WGS sequence"/>
</dbReference>
<accession>A0ABW4A1F9</accession>
<dbReference type="EMBL" id="JBHTMK010000005">
    <property type="protein sequence ID" value="MFD1364296.1"/>
    <property type="molecule type" value="Genomic_DNA"/>
</dbReference>
<gene>
    <name evidence="4" type="ORF">ACFQ5G_02945</name>
</gene>
<feature type="domain" description="DUF4143" evidence="3">
    <location>
        <begin position="256"/>
        <end position="420"/>
    </location>
</feature>
<dbReference type="Pfam" id="PF13173">
    <property type="entry name" value="AAA_14"/>
    <property type="match status" value="1"/>
</dbReference>
<organism evidence="4 5">
    <name type="scientific">Actinoplanes sichuanensis</name>
    <dbReference type="NCBI Taxonomy" id="512349"/>
    <lineage>
        <taxon>Bacteria</taxon>
        <taxon>Bacillati</taxon>
        <taxon>Actinomycetota</taxon>
        <taxon>Actinomycetes</taxon>
        <taxon>Micromonosporales</taxon>
        <taxon>Micromonosporaceae</taxon>
        <taxon>Actinoplanes</taxon>
    </lineage>
</organism>
<proteinExistence type="predicted"/>
<dbReference type="InterPro" id="IPR027417">
    <property type="entry name" value="P-loop_NTPase"/>
</dbReference>
<dbReference type="GO" id="GO:0005524">
    <property type="term" value="F:ATP binding"/>
    <property type="evidence" value="ECO:0007669"/>
    <property type="project" value="UniProtKB-KW"/>
</dbReference>
<dbReference type="Pfam" id="PF13635">
    <property type="entry name" value="DUF4143"/>
    <property type="match status" value="1"/>
</dbReference>
<evidence type="ECO:0000259" key="3">
    <source>
        <dbReference type="Pfam" id="PF13635"/>
    </source>
</evidence>
<dbReference type="InterPro" id="IPR025420">
    <property type="entry name" value="DUF4143"/>
</dbReference>
<comment type="caution">
    <text evidence="4">The sequence shown here is derived from an EMBL/GenBank/DDBJ whole genome shotgun (WGS) entry which is preliminary data.</text>
</comment>
<evidence type="ECO:0000256" key="1">
    <source>
        <dbReference type="SAM" id="MobiDB-lite"/>
    </source>
</evidence>
<dbReference type="Gene3D" id="3.40.50.300">
    <property type="entry name" value="P-loop containing nucleotide triphosphate hydrolases"/>
    <property type="match status" value="1"/>
</dbReference>
<dbReference type="PANTHER" id="PTHR43566">
    <property type="entry name" value="CONSERVED PROTEIN"/>
    <property type="match status" value="1"/>
</dbReference>
<protein>
    <submittedName>
        <fullName evidence="4">ATP-binding protein</fullName>
    </submittedName>
</protein>
<keyword evidence="4" id="KW-0547">Nucleotide-binding</keyword>
<feature type="domain" description="AAA" evidence="2">
    <location>
        <begin position="73"/>
        <end position="190"/>
    </location>
</feature>
<evidence type="ECO:0000313" key="5">
    <source>
        <dbReference type="Proteomes" id="UP001597183"/>
    </source>
</evidence>
<dbReference type="InterPro" id="IPR041682">
    <property type="entry name" value="AAA_14"/>
</dbReference>